<comment type="caution">
    <text evidence="2">The sequence shown here is derived from an EMBL/GenBank/DDBJ whole genome shotgun (WGS) entry which is preliminary data.</text>
</comment>
<dbReference type="InterPro" id="IPR038551">
    <property type="entry name" value="Ribosomal_eS26_sf"/>
</dbReference>
<feature type="compositionally biased region" description="Basic and acidic residues" evidence="1">
    <location>
        <begin position="70"/>
        <end position="90"/>
    </location>
</feature>
<feature type="region of interest" description="Disordered" evidence="1">
    <location>
        <begin position="70"/>
        <end position="129"/>
    </location>
</feature>
<evidence type="ECO:0000313" key="2">
    <source>
        <dbReference type="EMBL" id="PIY90928.1"/>
    </source>
</evidence>
<reference evidence="3" key="1">
    <citation type="submission" date="2017-09" db="EMBL/GenBank/DDBJ databases">
        <title>Depth-based differentiation of microbial function through sediment-hosted aquifers and enrichment of novel symbionts in the deep terrestrial subsurface.</title>
        <authorList>
            <person name="Probst A.J."/>
            <person name="Ladd B."/>
            <person name="Jarett J.K."/>
            <person name="Geller-Mcgrath D.E."/>
            <person name="Sieber C.M.K."/>
            <person name="Emerson J.B."/>
            <person name="Anantharaman K."/>
            <person name="Thomas B.C."/>
            <person name="Malmstrom R."/>
            <person name="Stieglmeier M."/>
            <person name="Klingl A."/>
            <person name="Woyke T."/>
            <person name="Ryan C.M."/>
            <person name="Banfield J.F."/>
        </authorList>
    </citation>
    <scope>NUCLEOTIDE SEQUENCE [LARGE SCALE GENOMIC DNA]</scope>
</reference>
<feature type="non-terminal residue" evidence="2">
    <location>
        <position position="129"/>
    </location>
</feature>
<dbReference type="EMBL" id="PFLX01000020">
    <property type="protein sequence ID" value="PIY90928.1"/>
    <property type="molecule type" value="Genomic_DNA"/>
</dbReference>
<dbReference type="AlphaFoldDB" id="A0A2M7R8L2"/>
<evidence type="ECO:0000313" key="3">
    <source>
        <dbReference type="Proteomes" id="UP000230055"/>
    </source>
</evidence>
<accession>A0A2M7R8L2</accession>
<feature type="compositionally biased region" description="Low complexity" evidence="1">
    <location>
        <begin position="108"/>
        <end position="121"/>
    </location>
</feature>
<dbReference type="Proteomes" id="UP000230055">
    <property type="component" value="Unassembled WGS sequence"/>
</dbReference>
<organism evidence="2 3">
    <name type="scientific">Candidatus Nealsonbacteria bacterium CG_4_10_14_0_8_um_filter_35_10</name>
    <dbReference type="NCBI Taxonomy" id="1974683"/>
    <lineage>
        <taxon>Bacteria</taxon>
        <taxon>Candidatus Nealsoniibacteriota</taxon>
    </lineage>
</organism>
<sequence>MVICASCGKQVRRDKAVFIEKAVFSNPVDRKDADPSESYSRAFFREFAYCPGCGKHLRVYEKKKQMVERQRERARERTFFGPRSRSDMHSGRTGSYREPISTGQAPSEAPAAQAGVGAAAKAEPKDVSA</sequence>
<proteinExistence type="predicted"/>
<dbReference type="Gene3D" id="3.30.1740.20">
    <property type="entry name" value="Ribosomal protein S26e"/>
    <property type="match status" value="1"/>
</dbReference>
<gene>
    <name evidence="2" type="ORF">COY72_00895</name>
</gene>
<protein>
    <submittedName>
        <fullName evidence="2">Uncharacterized protein</fullName>
    </submittedName>
</protein>
<evidence type="ECO:0000256" key="1">
    <source>
        <dbReference type="SAM" id="MobiDB-lite"/>
    </source>
</evidence>
<name>A0A2M7R8L2_9BACT</name>